<dbReference type="OMA" id="NYLNETW"/>
<sequence length="522" mass="59997">MDMRTISSSLMHRFKFDGIKHYKDVQAKSGIFPFGFGRQSIKYKLIKEMVPGKPQLFPFDTLTTIEQCTLHQAISNTIMKENLLDTSILCQEIGQKLTDRRLFNNDLECPEEYGIVLTSHGTIAPGAIIAAIAASLQHQDVELNQIINTITPERSTTDSTNNLEEVDFIIPRNEMIHNKSMSYLFLLNSTIKLDNIWLATIAGELAEMVVYQGPILNSNMELGATGFWNNIMRPNVYYLNNKNSYFEATRAEIVSDIDGLIITNKLQTWMNDFNSLRLSQIIDMYYSDEDITLFNENIKVCDRKKAFSYAMPKTILNEQTYAASYLLANHYGIMFKSPEALKQLVDYAVTKFYTYANEHFLTESFCRNSKRYPQVEALIVFDGSWTKEYTMNFIATLIDDLDISMYGSKMGILDATSGQWLLNVTNSPSLAYHAVFNFTKISWPTHLNFDTVLNAVFNYLNETWQTKWQQHTIGNLGQVILILAPSTQNSEMEQQIIFELLREIKHFYPGNKINLHSFQLYL</sequence>
<dbReference type="OrthoDB" id="549017at2759"/>
<evidence type="ECO:0000313" key="2">
    <source>
        <dbReference type="Proteomes" id="UP000000311"/>
    </source>
</evidence>
<evidence type="ECO:0000313" key="1">
    <source>
        <dbReference type="EMBL" id="EFN72998.1"/>
    </source>
</evidence>
<accession>E2A0U5</accession>
<organism evidence="2">
    <name type="scientific">Camponotus floridanus</name>
    <name type="common">Florida carpenter ant</name>
    <dbReference type="NCBI Taxonomy" id="104421"/>
    <lineage>
        <taxon>Eukaryota</taxon>
        <taxon>Metazoa</taxon>
        <taxon>Ecdysozoa</taxon>
        <taxon>Arthropoda</taxon>
        <taxon>Hexapoda</taxon>
        <taxon>Insecta</taxon>
        <taxon>Pterygota</taxon>
        <taxon>Neoptera</taxon>
        <taxon>Endopterygota</taxon>
        <taxon>Hymenoptera</taxon>
        <taxon>Apocrita</taxon>
        <taxon>Aculeata</taxon>
        <taxon>Formicoidea</taxon>
        <taxon>Formicidae</taxon>
        <taxon>Formicinae</taxon>
        <taxon>Camponotus</taxon>
    </lineage>
</organism>
<reference evidence="1 2" key="1">
    <citation type="journal article" date="2010" name="Science">
        <title>Genomic comparison of the ants Camponotus floridanus and Harpegnathos saltator.</title>
        <authorList>
            <person name="Bonasio R."/>
            <person name="Zhang G."/>
            <person name="Ye C."/>
            <person name="Mutti N.S."/>
            <person name="Fang X."/>
            <person name="Qin N."/>
            <person name="Donahue G."/>
            <person name="Yang P."/>
            <person name="Li Q."/>
            <person name="Li C."/>
            <person name="Zhang P."/>
            <person name="Huang Z."/>
            <person name="Berger S.L."/>
            <person name="Reinberg D."/>
            <person name="Wang J."/>
            <person name="Liebig J."/>
        </authorList>
    </citation>
    <scope>NUCLEOTIDE SEQUENCE [LARGE SCALE GENOMIC DNA]</scope>
    <source>
        <strain evidence="2">C129</strain>
    </source>
</reference>
<dbReference type="InParanoid" id="E2A0U5"/>
<dbReference type="EMBL" id="GL435626">
    <property type="protein sequence ID" value="EFN72998.1"/>
    <property type="molecule type" value="Genomic_DNA"/>
</dbReference>
<protein>
    <submittedName>
        <fullName evidence="1">Uncharacterized protein</fullName>
    </submittedName>
</protein>
<dbReference type="STRING" id="104421.E2A0U5"/>
<dbReference type="Proteomes" id="UP000000311">
    <property type="component" value="Unassembled WGS sequence"/>
</dbReference>
<keyword evidence="2" id="KW-1185">Reference proteome</keyword>
<proteinExistence type="predicted"/>
<dbReference type="AlphaFoldDB" id="E2A0U5"/>
<name>E2A0U5_CAMFO</name>
<gene>
    <name evidence="1" type="ORF">EAG_11290</name>
</gene>